<name>A0A132NVH4_GIAIN</name>
<keyword evidence="1" id="KW-0472">Membrane</keyword>
<accession>A0A132NVH4</accession>
<feature type="transmembrane region" description="Helical" evidence="1">
    <location>
        <begin position="168"/>
        <end position="189"/>
    </location>
</feature>
<dbReference type="OrthoDB" id="10323286at2759"/>
<gene>
    <name evidence="2" type="ORF">QR46_1951</name>
</gene>
<proteinExistence type="predicted"/>
<dbReference type="VEuPathDB" id="GiardiaDB:QR46_1951"/>
<feature type="transmembrane region" description="Helical" evidence="1">
    <location>
        <begin position="210"/>
        <end position="230"/>
    </location>
</feature>
<comment type="caution">
    <text evidence="2">The sequence shown here is derived from an EMBL/GenBank/DDBJ whole genome shotgun (WGS) entry which is preliminary data.</text>
</comment>
<feature type="transmembrane region" description="Helical" evidence="1">
    <location>
        <begin position="126"/>
        <end position="148"/>
    </location>
</feature>
<dbReference type="EMBL" id="JXTI01000045">
    <property type="protein sequence ID" value="KWX14071.1"/>
    <property type="molecule type" value="Genomic_DNA"/>
</dbReference>
<feature type="transmembrane region" description="Helical" evidence="1">
    <location>
        <begin position="462"/>
        <end position="484"/>
    </location>
</feature>
<sequence length="609" mass="70211">MIKSKLRTWFDTRFLQEWITETGSLMILRGEEAKQRFLKQSLHRLLWHRLPVTGFTSLLSSLLTIYIHISTIQAVPYPTVGALDTLLLFHYSFMAFPLELLGDSIIFQMTKSLLREPTDVETIHRFYSLSLFMTLYYALIVFTVGLLFKQVYIGPYLSSKYDYSFNGLSVYLTIAPFVSPFLHLSNAILERTGFFLTITIQRIFSCIATAVLLSFGYLFLFLYNTLVANIDDTALSMSNIESQYFSSPVFLYPVVVAILLPDAVFLCLNLIRMFFYESYKECYSHGTLSESSSTNVTTLSTYSLCDAQLSDDTESSYSITASERITTTSHMQAPLAFQRPTILTRRPYSDTLYQHNTPFLPMLMHGKLFPKSIKVLINLIISLLYRWLSVLGHTGLALFIIVFLYTNIKDVKLFLLNVNICGVYIFVKRALFSLTIPISYIFKQVYFFNSRNKRYRKIAVAFYYYLFVALVASSLLGALFYFLLSPKFVDYYLGFGLQLTKSELSDNITILRVETLISPFLSLFHIIDTFLEQRKRMLIGFMVKFLSLAAGSVALFYMWEFQKQFLDFSYPLLIADIVLCICGIALLPLVIFELQLLILETRVESRRIK</sequence>
<keyword evidence="1" id="KW-1133">Transmembrane helix</keyword>
<feature type="transmembrane region" description="Helical" evidence="1">
    <location>
        <begin position="414"/>
        <end position="442"/>
    </location>
</feature>
<evidence type="ECO:0000256" key="1">
    <source>
        <dbReference type="SAM" id="Phobius"/>
    </source>
</evidence>
<organism evidence="2 3">
    <name type="scientific">Giardia duodenalis assemblage B</name>
    <dbReference type="NCBI Taxonomy" id="1394984"/>
    <lineage>
        <taxon>Eukaryota</taxon>
        <taxon>Metamonada</taxon>
        <taxon>Diplomonadida</taxon>
        <taxon>Hexamitidae</taxon>
        <taxon>Giardiinae</taxon>
        <taxon>Giardia</taxon>
    </lineage>
</organism>
<feature type="transmembrane region" description="Helical" evidence="1">
    <location>
        <begin position="250"/>
        <end position="271"/>
    </location>
</feature>
<dbReference type="AlphaFoldDB" id="A0A132NVH4"/>
<dbReference type="Proteomes" id="UP000070089">
    <property type="component" value="Unassembled WGS sequence"/>
</dbReference>
<protein>
    <submittedName>
        <fullName evidence="2">Uncharacterized protein</fullName>
    </submittedName>
</protein>
<feature type="transmembrane region" description="Helical" evidence="1">
    <location>
        <begin position="538"/>
        <end position="559"/>
    </location>
</feature>
<keyword evidence="1" id="KW-0812">Transmembrane</keyword>
<feature type="transmembrane region" description="Helical" evidence="1">
    <location>
        <begin position="571"/>
        <end position="599"/>
    </location>
</feature>
<feature type="transmembrane region" description="Helical" evidence="1">
    <location>
        <begin position="46"/>
        <end position="67"/>
    </location>
</feature>
<feature type="transmembrane region" description="Helical" evidence="1">
    <location>
        <begin position="87"/>
        <end position="106"/>
    </location>
</feature>
<evidence type="ECO:0000313" key="3">
    <source>
        <dbReference type="Proteomes" id="UP000070089"/>
    </source>
</evidence>
<evidence type="ECO:0000313" key="2">
    <source>
        <dbReference type="EMBL" id="KWX14071.1"/>
    </source>
</evidence>
<feature type="transmembrane region" description="Helical" evidence="1">
    <location>
        <begin position="504"/>
        <end position="526"/>
    </location>
</feature>
<reference evidence="2 3" key="1">
    <citation type="journal article" date="2015" name="Mol. Biochem. Parasitol.">
        <title>Identification of polymorphic genes for use in assemblage B genotyping assays through comparative genomics of multiple assemblage B Giardia duodenalis isolates.</title>
        <authorList>
            <person name="Wielinga C."/>
            <person name="Thompson R.C."/>
            <person name="Monis P."/>
            <person name="Ryan U."/>
        </authorList>
    </citation>
    <scope>NUCLEOTIDE SEQUENCE [LARGE SCALE GENOMIC DNA]</scope>
    <source>
        <strain evidence="2 3">BAH15c1</strain>
    </source>
</reference>
<feature type="transmembrane region" description="Helical" evidence="1">
    <location>
        <begin position="375"/>
        <end position="408"/>
    </location>
</feature>